<dbReference type="EMBL" id="LGTL01000001">
    <property type="protein sequence ID" value="KPA85907.1"/>
    <property type="molecule type" value="Genomic_DNA"/>
</dbReference>
<feature type="compositionally biased region" description="Low complexity" evidence="11">
    <location>
        <begin position="716"/>
        <end position="731"/>
    </location>
</feature>
<evidence type="ECO:0000256" key="6">
    <source>
        <dbReference type="ARBA" id="ARBA00022989"/>
    </source>
</evidence>
<keyword evidence="10" id="KW-0278">Fertilization</keyword>
<feature type="region of interest" description="Disordered" evidence="11">
    <location>
        <begin position="703"/>
        <end position="777"/>
    </location>
</feature>
<dbReference type="AlphaFoldDB" id="A0A0M9GA28"/>
<feature type="transmembrane region" description="Helical" evidence="12">
    <location>
        <begin position="663"/>
        <end position="686"/>
    </location>
</feature>
<dbReference type="VEuPathDB" id="TriTrypDB:LpyrH10_01_2190"/>
<keyword evidence="6 12" id="KW-1133">Transmembrane helix</keyword>
<keyword evidence="9" id="KW-1015">Disulfide bond</keyword>
<sequence length="962" mass="104024">MERESAVARPFDIGPLRPVTDIHTGRLLHTLPRAADTSLMLFFLRIAIALWCGMQNMVHGAFHRDTRCRSRCGIPSKKRLITKNVGRRTQQDLRLLYLLCLSVGFLLTQYAQATLVASSRIIYCTDGGDDAINCTKKMVVTLTVEAGQQADEESLVFLNSAVDETTSTGTATNTTTTVNFAPIAITTSRSAVRYRYPIFYVQNYNAKPYEATVKGRLLNQCNADFDSGTATCGIAYDAFSKAIPFSQGFCCDCSMCQTLGFCVPDARANQACNLFDAYTTASCLRFGQRWYSGYTIGSYITWLTLNVTVSRNITADPPNGSNGIVQSMTQQTVVLQLSPSVLGDNAGGGWGASARLVGSFAPTDQPLDLTSRMLFAPALPLTDERVRAGAAEWIVLPNTLVTLDGTECNKVGVSYEAFASQGNRCNLRPGSCLSSQLEDYRTSDLARVAAGKKAQYMATGYGDFDLERVWNTSASPAEQVSPYISYIAASPAAAMIVLTVDADDLEYHIGVANGKILSAALNNATLEADTRDGVLSAVIQNVAAVTGRLVVSVENCTKGVFPMAAQVLSLGAQQQFALRFNVYMQDYAVSADANCSVVVRNAEEVVTDTRVVSWTVVAPGFNNGTQGGTAGGGGGGSKEESSAVTCGTCGTLNVACASKRGCWGLVLLDLVVYLIIAAVIFCVFWFRRIVCCCFYTKHCHCGDHRRRHDRSRSRSRSSSSNCSRGHGRSCSPTREESRDDYEAGRRSRSHRGLPRHHRHCHLDRGGSNTNNSSRSSHHLRDLAVMPHPPPMTYAIAPCYPAPALYQNGYLDAASTSPFSSPLRVQPPSWLSPSPPRALPPALMPPPYAYSDVDPPSRLSSPPAFPPELSGEFTAFPASPSRSPSASCVSNRRERLHSPAPGLPPLVPASSARDARSEYDLAPENELQWRSYCNRSNTALVSDPSRPSTPSSSMIRLGCAPYS</sequence>
<evidence type="ECO:0000259" key="13">
    <source>
        <dbReference type="Pfam" id="PF10699"/>
    </source>
</evidence>
<evidence type="ECO:0000313" key="15">
    <source>
        <dbReference type="Proteomes" id="UP000037923"/>
    </source>
</evidence>
<evidence type="ECO:0000256" key="1">
    <source>
        <dbReference type="ARBA" id="ARBA00004251"/>
    </source>
</evidence>
<organism evidence="14 15">
    <name type="scientific">Leptomonas pyrrhocoris</name>
    <name type="common">Firebug parasite</name>
    <dbReference type="NCBI Taxonomy" id="157538"/>
    <lineage>
        <taxon>Eukaryota</taxon>
        <taxon>Discoba</taxon>
        <taxon>Euglenozoa</taxon>
        <taxon>Kinetoplastea</taxon>
        <taxon>Metakinetoplastina</taxon>
        <taxon>Trypanosomatida</taxon>
        <taxon>Trypanosomatidae</taxon>
        <taxon>Leishmaniinae</taxon>
        <taxon>Leptomonas</taxon>
    </lineage>
</organism>
<evidence type="ECO:0000256" key="2">
    <source>
        <dbReference type="ARBA" id="ARBA00010929"/>
    </source>
</evidence>
<feature type="compositionally biased region" description="Low complexity" evidence="11">
    <location>
        <begin position="874"/>
        <end position="886"/>
    </location>
</feature>
<dbReference type="PANTHER" id="PTHR31764:SF0">
    <property type="entry name" value="GENERATIVE CELL SPECIFIC-1_HAP2 DOMAIN-CONTAINING PROTEIN"/>
    <property type="match status" value="1"/>
</dbReference>
<evidence type="ECO:0000256" key="12">
    <source>
        <dbReference type="SAM" id="Phobius"/>
    </source>
</evidence>
<feature type="transmembrane region" description="Helical" evidence="12">
    <location>
        <begin position="93"/>
        <end position="111"/>
    </location>
</feature>
<gene>
    <name evidence="14" type="ORF">ABB37_00219</name>
</gene>
<evidence type="ECO:0000256" key="7">
    <source>
        <dbReference type="ARBA" id="ARBA00023121"/>
    </source>
</evidence>
<keyword evidence="8 12" id="KW-0472">Membrane</keyword>
<evidence type="ECO:0000256" key="5">
    <source>
        <dbReference type="ARBA" id="ARBA00022729"/>
    </source>
</evidence>
<feature type="compositionally biased region" description="Basic residues" evidence="11">
    <location>
        <begin position="703"/>
        <end position="715"/>
    </location>
</feature>
<evidence type="ECO:0000256" key="9">
    <source>
        <dbReference type="ARBA" id="ARBA00023157"/>
    </source>
</evidence>
<dbReference type="Proteomes" id="UP000037923">
    <property type="component" value="Unassembled WGS sequence"/>
</dbReference>
<proteinExistence type="inferred from homology"/>
<keyword evidence="5" id="KW-0732">Signal</keyword>
<feature type="compositionally biased region" description="Basic residues" evidence="11">
    <location>
        <begin position="746"/>
        <end position="761"/>
    </location>
</feature>
<protein>
    <recommendedName>
        <fullName evidence="13">Generative cell specific-1/HAP2 domain-containing protein</fullName>
    </recommendedName>
</protein>
<name>A0A0M9GA28_LEPPY</name>
<dbReference type="GeneID" id="26900517"/>
<dbReference type="GO" id="GO:0005886">
    <property type="term" value="C:plasma membrane"/>
    <property type="evidence" value="ECO:0007669"/>
    <property type="project" value="UniProtKB-SubCell"/>
</dbReference>
<feature type="domain" description="Generative cell specific-1/HAP2" evidence="13">
    <location>
        <begin position="132"/>
        <end position="657"/>
    </location>
</feature>
<comment type="similarity">
    <text evidence="2">Belongs to the HAP2/GCS1 family.</text>
</comment>
<dbReference type="InterPro" id="IPR040326">
    <property type="entry name" value="HAP2/GCS1"/>
</dbReference>
<dbReference type="RefSeq" id="XP_015664346.1">
    <property type="nucleotide sequence ID" value="XM_015796338.1"/>
</dbReference>
<keyword evidence="7" id="KW-0446">Lipid-binding</keyword>
<dbReference type="OMA" id="KAQYMAT"/>
<feature type="compositionally biased region" description="Basic and acidic residues" evidence="11">
    <location>
        <begin position="733"/>
        <end position="745"/>
    </location>
</feature>
<reference evidence="14 15" key="1">
    <citation type="submission" date="2015-07" db="EMBL/GenBank/DDBJ databases">
        <title>High-quality genome of monoxenous trypanosomatid Leptomonas pyrrhocoris.</title>
        <authorList>
            <person name="Flegontov P."/>
            <person name="Butenko A."/>
            <person name="Firsov S."/>
            <person name="Vlcek C."/>
            <person name="Logacheva M.D."/>
            <person name="Field M."/>
            <person name="Filatov D."/>
            <person name="Flegontova O."/>
            <person name="Gerasimov E."/>
            <person name="Jackson A.P."/>
            <person name="Kelly S."/>
            <person name="Opperdoes F."/>
            <person name="O'Reilly A."/>
            <person name="Votypka J."/>
            <person name="Yurchenko V."/>
            <person name="Lukes J."/>
        </authorList>
    </citation>
    <scope>NUCLEOTIDE SEQUENCE [LARGE SCALE GENOMIC DNA]</scope>
    <source>
        <strain evidence="14">H10</strain>
    </source>
</reference>
<keyword evidence="3" id="KW-1003">Cell membrane</keyword>
<dbReference type="PANTHER" id="PTHR31764">
    <property type="entry name" value="PROTEIN HAPLESS 2"/>
    <property type="match status" value="1"/>
</dbReference>
<dbReference type="InterPro" id="IPR018928">
    <property type="entry name" value="HAP2/GCS1_dom"/>
</dbReference>
<dbReference type="GO" id="GO:0007338">
    <property type="term" value="P:single fertilization"/>
    <property type="evidence" value="ECO:0007669"/>
    <property type="project" value="UniProtKB-KW"/>
</dbReference>
<feature type="compositionally biased region" description="Pro residues" evidence="11">
    <location>
        <begin position="832"/>
        <end position="847"/>
    </location>
</feature>
<keyword evidence="4 12" id="KW-0812">Transmembrane</keyword>
<dbReference type="Pfam" id="PF10699">
    <property type="entry name" value="HAP2-GCS1"/>
    <property type="match status" value="1"/>
</dbReference>
<evidence type="ECO:0000256" key="4">
    <source>
        <dbReference type="ARBA" id="ARBA00022692"/>
    </source>
</evidence>
<evidence type="ECO:0000256" key="8">
    <source>
        <dbReference type="ARBA" id="ARBA00023136"/>
    </source>
</evidence>
<feature type="compositionally biased region" description="Low complexity" evidence="11">
    <location>
        <begin position="765"/>
        <end position="774"/>
    </location>
</feature>
<comment type="subcellular location">
    <subcellularLocation>
        <location evidence="1">Cell membrane</location>
        <topology evidence="1">Single-pass type I membrane protein</topology>
    </subcellularLocation>
</comment>
<dbReference type="GO" id="GO:0008289">
    <property type="term" value="F:lipid binding"/>
    <property type="evidence" value="ECO:0007669"/>
    <property type="project" value="UniProtKB-KW"/>
</dbReference>
<accession>A0A0M9GA28</accession>
<feature type="region of interest" description="Disordered" evidence="11">
    <location>
        <begin position="817"/>
        <end position="917"/>
    </location>
</feature>
<evidence type="ECO:0000256" key="10">
    <source>
        <dbReference type="ARBA" id="ARBA00023279"/>
    </source>
</evidence>
<dbReference type="OrthoDB" id="272303at2759"/>
<evidence type="ECO:0000256" key="3">
    <source>
        <dbReference type="ARBA" id="ARBA00022475"/>
    </source>
</evidence>
<keyword evidence="15" id="KW-1185">Reference proteome</keyword>
<evidence type="ECO:0000313" key="14">
    <source>
        <dbReference type="EMBL" id="KPA85907.1"/>
    </source>
</evidence>
<evidence type="ECO:0000256" key="11">
    <source>
        <dbReference type="SAM" id="MobiDB-lite"/>
    </source>
</evidence>
<comment type="caution">
    <text evidence="14">The sequence shown here is derived from an EMBL/GenBank/DDBJ whole genome shotgun (WGS) entry which is preliminary data.</text>
</comment>
<feature type="transmembrane region" description="Helical" evidence="12">
    <location>
        <begin position="37"/>
        <end position="54"/>
    </location>
</feature>